<accession>A0A6S7H6M5</accession>
<evidence type="ECO:0000313" key="2">
    <source>
        <dbReference type="EMBL" id="CAB3998672.1"/>
    </source>
</evidence>
<reference evidence="2" key="1">
    <citation type="submission" date="2020-04" db="EMBL/GenBank/DDBJ databases">
        <authorList>
            <person name="Alioto T."/>
            <person name="Alioto T."/>
            <person name="Gomez Garrido J."/>
        </authorList>
    </citation>
    <scope>NUCLEOTIDE SEQUENCE</scope>
    <source>
        <strain evidence="2">A484AB</strain>
    </source>
</reference>
<sequence>MCSLQQQDFLTFLDYHGTTVADQMVYNYMLMFTDFYKFKNDANLNYELVFIRWNQQNTKTQSSTVVVPYTTKTLPDETNCMKFQYTPTPKTTTMEVDTQAAQAAEQLISNYVGPNDLIEELPDLFGEAIPPPPPPPSLKQLQAPISPPLTLGQKNIQVMKEIHAANQKPPNKTSTCSEHSATSPRRQTKCGQTDTT</sequence>
<dbReference type="AlphaFoldDB" id="A0A6S7H6M5"/>
<gene>
    <name evidence="2" type="ORF">PACLA_8A034547</name>
</gene>
<name>A0A6S7H6M5_PARCT</name>
<evidence type="ECO:0000256" key="1">
    <source>
        <dbReference type="SAM" id="MobiDB-lite"/>
    </source>
</evidence>
<protein>
    <submittedName>
        <fullName evidence="2">Uncharacterized protein</fullName>
    </submittedName>
</protein>
<comment type="caution">
    <text evidence="2">The sequence shown here is derived from an EMBL/GenBank/DDBJ whole genome shotgun (WGS) entry which is preliminary data.</text>
</comment>
<dbReference type="Proteomes" id="UP001152795">
    <property type="component" value="Unassembled WGS sequence"/>
</dbReference>
<proteinExistence type="predicted"/>
<organism evidence="2 3">
    <name type="scientific">Paramuricea clavata</name>
    <name type="common">Red gorgonian</name>
    <name type="synonym">Violescent sea-whip</name>
    <dbReference type="NCBI Taxonomy" id="317549"/>
    <lineage>
        <taxon>Eukaryota</taxon>
        <taxon>Metazoa</taxon>
        <taxon>Cnidaria</taxon>
        <taxon>Anthozoa</taxon>
        <taxon>Octocorallia</taxon>
        <taxon>Malacalcyonacea</taxon>
        <taxon>Plexauridae</taxon>
        <taxon>Paramuricea</taxon>
    </lineage>
</organism>
<dbReference type="EMBL" id="CACRXK020003410">
    <property type="protein sequence ID" value="CAB3998672.1"/>
    <property type="molecule type" value="Genomic_DNA"/>
</dbReference>
<evidence type="ECO:0000313" key="3">
    <source>
        <dbReference type="Proteomes" id="UP001152795"/>
    </source>
</evidence>
<feature type="compositionally biased region" description="Polar residues" evidence="1">
    <location>
        <begin position="168"/>
        <end position="196"/>
    </location>
</feature>
<keyword evidence="3" id="KW-1185">Reference proteome</keyword>
<feature type="region of interest" description="Disordered" evidence="1">
    <location>
        <begin position="161"/>
        <end position="196"/>
    </location>
</feature>